<organism evidence="2 3">
    <name type="scientific">Streptosporangium brasiliense</name>
    <dbReference type="NCBI Taxonomy" id="47480"/>
    <lineage>
        <taxon>Bacteria</taxon>
        <taxon>Bacillati</taxon>
        <taxon>Actinomycetota</taxon>
        <taxon>Actinomycetes</taxon>
        <taxon>Streptosporangiales</taxon>
        <taxon>Streptosporangiaceae</taxon>
        <taxon>Streptosporangium</taxon>
    </lineage>
</organism>
<dbReference type="EMBL" id="JAUSRB010000002">
    <property type="protein sequence ID" value="MDP9862572.1"/>
    <property type="molecule type" value="Genomic_DNA"/>
</dbReference>
<keyword evidence="2" id="KW-0238">DNA-binding</keyword>
<sequence length="30" mass="3108">MSVHVSNILGKLGVSSRTQAAALARKEGLI</sequence>
<dbReference type="Gene3D" id="1.10.10.10">
    <property type="entry name" value="Winged helix-like DNA-binding domain superfamily/Winged helix DNA-binding domain"/>
    <property type="match status" value="1"/>
</dbReference>
<evidence type="ECO:0000259" key="1">
    <source>
        <dbReference type="PROSITE" id="PS50043"/>
    </source>
</evidence>
<protein>
    <submittedName>
        <fullName evidence="2">DNA-binding NarL/FixJ family response regulator</fullName>
    </submittedName>
</protein>
<dbReference type="GO" id="GO:0003677">
    <property type="term" value="F:DNA binding"/>
    <property type="evidence" value="ECO:0007669"/>
    <property type="project" value="UniProtKB-KW"/>
</dbReference>
<dbReference type="InterPro" id="IPR016032">
    <property type="entry name" value="Sig_transdc_resp-reg_C-effctor"/>
</dbReference>
<gene>
    <name evidence="2" type="ORF">J2S55_001838</name>
</gene>
<dbReference type="Pfam" id="PF00196">
    <property type="entry name" value="GerE"/>
    <property type="match status" value="1"/>
</dbReference>
<dbReference type="InterPro" id="IPR000792">
    <property type="entry name" value="Tscrpt_reg_LuxR_C"/>
</dbReference>
<dbReference type="Proteomes" id="UP001230426">
    <property type="component" value="Unassembled WGS sequence"/>
</dbReference>
<dbReference type="InterPro" id="IPR036388">
    <property type="entry name" value="WH-like_DNA-bd_sf"/>
</dbReference>
<proteinExistence type="predicted"/>
<comment type="caution">
    <text evidence="2">The sequence shown here is derived from an EMBL/GenBank/DDBJ whole genome shotgun (WGS) entry which is preliminary data.</text>
</comment>
<keyword evidence="3" id="KW-1185">Reference proteome</keyword>
<evidence type="ECO:0000313" key="2">
    <source>
        <dbReference type="EMBL" id="MDP9862572.1"/>
    </source>
</evidence>
<evidence type="ECO:0000313" key="3">
    <source>
        <dbReference type="Proteomes" id="UP001230426"/>
    </source>
</evidence>
<name>A0ABT9R012_9ACTN</name>
<feature type="domain" description="HTH luxR-type" evidence="1">
    <location>
        <begin position="1"/>
        <end position="28"/>
    </location>
</feature>
<reference evidence="2 3" key="1">
    <citation type="submission" date="2023-07" db="EMBL/GenBank/DDBJ databases">
        <title>Sequencing the genomes of 1000 actinobacteria strains.</title>
        <authorList>
            <person name="Klenk H.-P."/>
        </authorList>
    </citation>
    <scope>NUCLEOTIDE SEQUENCE [LARGE SCALE GENOMIC DNA]</scope>
    <source>
        <strain evidence="2 3">DSM 44109</strain>
    </source>
</reference>
<accession>A0ABT9R012</accession>
<dbReference type="SUPFAM" id="SSF46894">
    <property type="entry name" value="C-terminal effector domain of the bipartite response regulators"/>
    <property type="match status" value="1"/>
</dbReference>
<dbReference type="PROSITE" id="PS50043">
    <property type="entry name" value="HTH_LUXR_2"/>
    <property type="match status" value="1"/>
</dbReference>